<name>A0ABT8HP13_MYCAO</name>
<dbReference type="Proteomes" id="UP001172687">
    <property type="component" value="Unassembled WGS sequence"/>
</dbReference>
<reference evidence="1" key="1">
    <citation type="submission" date="2023-07" db="EMBL/GenBank/DDBJ databases">
        <title>Degradation of tert-butanol by M. austroafricanum TBA100.</title>
        <authorList>
            <person name="Helbich S."/>
            <person name="Vainshtein Y."/>
        </authorList>
    </citation>
    <scope>NUCLEOTIDE SEQUENCE</scope>
    <source>
        <strain evidence="1">TBA100</strain>
    </source>
</reference>
<organism evidence="1 2">
    <name type="scientific">Mycolicibacterium austroafricanum</name>
    <name type="common">Mycobacterium austroafricanum</name>
    <dbReference type="NCBI Taxonomy" id="39687"/>
    <lineage>
        <taxon>Bacteria</taxon>
        <taxon>Bacillati</taxon>
        <taxon>Actinomycetota</taxon>
        <taxon>Actinomycetes</taxon>
        <taxon>Mycobacteriales</taxon>
        <taxon>Mycobacteriaceae</taxon>
        <taxon>Mycolicibacterium</taxon>
    </lineage>
</organism>
<gene>
    <name evidence="1" type="ORF">QYF68_32465</name>
</gene>
<proteinExistence type="predicted"/>
<evidence type="ECO:0000313" key="2">
    <source>
        <dbReference type="Proteomes" id="UP001172687"/>
    </source>
</evidence>
<dbReference type="PANTHER" id="PTHR30528:SF0">
    <property type="entry name" value="CYTOPLASMIC PROTEIN"/>
    <property type="match status" value="1"/>
</dbReference>
<keyword evidence="2" id="KW-1185">Reference proteome</keyword>
<dbReference type="EMBL" id="JAUHTC010000101">
    <property type="protein sequence ID" value="MDN4522503.1"/>
    <property type="molecule type" value="Genomic_DNA"/>
</dbReference>
<evidence type="ECO:0000313" key="1">
    <source>
        <dbReference type="EMBL" id="MDN4522503.1"/>
    </source>
</evidence>
<dbReference type="InterPro" id="IPR009351">
    <property type="entry name" value="AlkZ-like"/>
</dbReference>
<protein>
    <submittedName>
        <fullName evidence="1">Crosslink repair DNA glycosylase YcaQ family protein</fullName>
    </submittedName>
</protein>
<dbReference type="Pfam" id="PF06224">
    <property type="entry name" value="AlkZ-like"/>
    <property type="match status" value="1"/>
</dbReference>
<sequence>MAPPLRSATLTAAQARRIAVAAQGFHEPKPAGPVTRAHLKRLIARLQVLQLDSVSVAVRAHYAPVFSRIGPYDRDLLDRAAWSHSARSPRLLVEYWAHEAALMAVDDWPLLRWRMQEYRHGRWGVEIVKKNAKLAESVVEAVAALGPSTAGQIEAYLESEPRGRKGPWWDRSETKWVAEALWSAGVLTTATRVGFARHYDLTERVLPAEAVDRQVDEADAVRELTLRAATSLGVATEADLRDYFRLGARQVKPAIADLLAAGHIERVDVEGWPAPAYLRAGQTVPRRDRGTALLCPFDPLIFFRPRVERLFGGFHYRIEIYTPAAKRRFGYYVWPFLLDGDLVGRVDLKADRVSGTLQVLGAFTEDGRDRARVARALATELQSMAGWLGLADVTVGHRGDLATELGDALVS</sequence>
<accession>A0ABT8HP13</accession>
<comment type="caution">
    <text evidence="1">The sequence shown here is derived from an EMBL/GenBank/DDBJ whole genome shotgun (WGS) entry which is preliminary data.</text>
</comment>
<dbReference type="RefSeq" id="WP_208676301.1">
    <property type="nucleotide sequence ID" value="NZ_CP070380.1"/>
</dbReference>
<dbReference type="PANTHER" id="PTHR30528">
    <property type="entry name" value="CYTOPLASMIC PROTEIN"/>
    <property type="match status" value="1"/>
</dbReference>